<dbReference type="PATRIC" id="fig|1088869.3.peg.2640"/>
<name>G6XMD1_9PROT</name>
<dbReference type="OrthoDB" id="9793753at2"/>
<dbReference type="SUPFAM" id="SSF64397">
    <property type="entry name" value="Hsp33 domain"/>
    <property type="match status" value="1"/>
</dbReference>
<evidence type="ECO:0000313" key="7">
    <source>
        <dbReference type="Proteomes" id="UP000004949"/>
    </source>
</evidence>
<dbReference type="PANTHER" id="PTHR30111">
    <property type="entry name" value="33 KDA CHAPERONIN"/>
    <property type="match status" value="1"/>
</dbReference>
<proteinExistence type="predicted"/>
<dbReference type="InterPro" id="IPR016153">
    <property type="entry name" value="Heat_shock_Hsp33_N"/>
</dbReference>
<dbReference type="EMBL" id="AGQV01000013">
    <property type="protein sequence ID" value="EHH67029.1"/>
    <property type="molecule type" value="Genomic_DNA"/>
</dbReference>
<protein>
    <submittedName>
        <fullName evidence="6">Heat shock protein HSP33</fullName>
    </submittedName>
</protein>
<dbReference type="STRING" id="1088869.GMO_26490"/>
<dbReference type="InterPro" id="IPR016154">
    <property type="entry name" value="Heat_shock_Hsp33_C"/>
</dbReference>
<dbReference type="Proteomes" id="UP000004949">
    <property type="component" value="Unassembled WGS sequence"/>
</dbReference>
<evidence type="ECO:0000256" key="3">
    <source>
        <dbReference type="ARBA" id="ARBA00023157"/>
    </source>
</evidence>
<keyword evidence="6" id="KW-0346">Stress response</keyword>
<accession>G6XMD1</accession>
<reference evidence="6 7" key="1">
    <citation type="submission" date="2011-10" db="EMBL/GenBank/DDBJ databases">
        <title>Genome sequence of Gluconobacter morbifer G707, isolated from Drosophila gut.</title>
        <authorList>
            <person name="Lee W.-J."/>
            <person name="Kim E.-K."/>
        </authorList>
    </citation>
    <scope>NUCLEOTIDE SEQUENCE [LARGE SCALE GENOMIC DNA]</scope>
    <source>
        <strain evidence="6 7">G707</strain>
    </source>
</reference>
<dbReference type="InterPro" id="IPR000397">
    <property type="entry name" value="Heat_shock_Hsp33"/>
</dbReference>
<organism evidence="6 7">
    <name type="scientific">Gluconobacter morbifer G707</name>
    <dbReference type="NCBI Taxonomy" id="1088869"/>
    <lineage>
        <taxon>Bacteria</taxon>
        <taxon>Pseudomonadati</taxon>
        <taxon>Pseudomonadota</taxon>
        <taxon>Alphaproteobacteria</taxon>
        <taxon>Acetobacterales</taxon>
        <taxon>Acetobacteraceae</taxon>
        <taxon>Gluconobacter</taxon>
    </lineage>
</organism>
<keyword evidence="5" id="KW-0676">Redox-active center</keyword>
<evidence type="ECO:0000256" key="5">
    <source>
        <dbReference type="ARBA" id="ARBA00023284"/>
    </source>
</evidence>
<keyword evidence="1" id="KW-0963">Cytoplasm</keyword>
<keyword evidence="3" id="KW-1015">Disulfide bond</keyword>
<sequence length="313" mass="34089">MDTPAFLDTNRPAVPNLVVAGGIVPFHLEHSPVRGRLVRLGPLADALLSRHAENPDAVLTLMGKAVALVAAMASALKFKGSFSLQVKGDGPVSLLAADATDTGDVRSFARLEENADREALPETDRGLLGNGYLAFTVDQGAEMERHQGIVELTGGTLADMAMHYFQTSEQHDCWIKLFCRKTVDGWQAGALVLERIAEEGGIENAHPETRDDDAWETACTFGETLQDTELFDETLGSDTLIFRLFGTLGVQVAPPRALAYGCRCSRARLASVLERFGTDDLDHMAEDGTITMKCEFCNTDFRFARDELGKQPE</sequence>
<dbReference type="PIRSF" id="PIRSF005261">
    <property type="entry name" value="Heat_shock_Hsp33"/>
    <property type="match status" value="1"/>
</dbReference>
<comment type="caution">
    <text evidence="6">The sequence shown here is derived from an EMBL/GenBank/DDBJ whole genome shotgun (WGS) entry which is preliminary data.</text>
</comment>
<evidence type="ECO:0000256" key="1">
    <source>
        <dbReference type="ARBA" id="ARBA00022490"/>
    </source>
</evidence>
<evidence type="ECO:0000256" key="4">
    <source>
        <dbReference type="ARBA" id="ARBA00023186"/>
    </source>
</evidence>
<dbReference type="RefSeq" id="WP_008852790.1">
    <property type="nucleotide sequence ID" value="NZ_AGQV01000013.1"/>
</dbReference>
<dbReference type="GO" id="GO:0051082">
    <property type="term" value="F:unfolded protein binding"/>
    <property type="evidence" value="ECO:0007669"/>
    <property type="project" value="InterPro"/>
</dbReference>
<dbReference type="SUPFAM" id="SSF118352">
    <property type="entry name" value="HSP33 redox switch-like"/>
    <property type="match status" value="1"/>
</dbReference>
<dbReference type="Gene3D" id="3.90.1280.10">
    <property type="entry name" value="HSP33 redox switch-like"/>
    <property type="match status" value="1"/>
</dbReference>
<dbReference type="eggNOG" id="COG1281">
    <property type="taxonomic scope" value="Bacteria"/>
</dbReference>
<dbReference type="Gene3D" id="3.55.30.10">
    <property type="entry name" value="Hsp33 domain"/>
    <property type="match status" value="1"/>
</dbReference>
<dbReference type="GO" id="GO:0005737">
    <property type="term" value="C:cytoplasm"/>
    <property type="evidence" value="ECO:0007669"/>
    <property type="project" value="InterPro"/>
</dbReference>
<keyword evidence="2" id="KW-0862">Zinc</keyword>
<dbReference type="CDD" id="cd00498">
    <property type="entry name" value="Hsp33"/>
    <property type="match status" value="1"/>
</dbReference>
<dbReference type="PANTHER" id="PTHR30111:SF1">
    <property type="entry name" value="33 KDA CHAPERONIN"/>
    <property type="match status" value="1"/>
</dbReference>
<keyword evidence="4" id="KW-0143">Chaperone</keyword>
<dbReference type="AlphaFoldDB" id="G6XMD1"/>
<evidence type="ECO:0000313" key="6">
    <source>
        <dbReference type="EMBL" id="EHH67029.1"/>
    </source>
</evidence>
<dbReference type="GO" id="GO:0044183">
    <property type="term" value="F:protein folding chaperone"/>
    <property type="evidence" value="ECO:0007669"/>
    <property type="project" value="TreeGrafter"/>
</dbReference>
<evidence type="ECO:0000256" key="2">
    <source>
        <dbReference type="ARBA" id="ARBA00022833"/>
    </source>
</evidence>
<keyword evidence="7" id="KW-1185">Reference proteome</keyword>
<dbReference type="Pfam" id="PF01430">
    <property type="entry name" value="HSP33"/>
    <property type="match status" value="1"/>
</dbReference>
<gene>
    <name evidence="6" type="ORF">GMO_26490</name>
</gene>
<dbReference type="GO" id="GO:0042026">
    <property type="term" value="P:protein refolding"/>
    <property type="evidence" value="ECO:0007669"/>
    <property type="project" value="TreeGrafter"/>
</dbReference>